<proteinExistence type="predicted"/>
<dbReference type="RefSeq" id="WP_150717040.1">
    <property type="nucleotide sequence ID" value="NZ_CABVGY010000018.1"/>
</dbReference>
<sequence>MNDDEILKLMTASRVGATVHCVDFAFRSLRAAEIQVRRIWNREIPPRQQGVEATKKYYQDILIDIHFYFISLRNVYRYLAKAVDDPAFEAFHPELVELEDRWFSHYAKGREAFEHMDQRLPGQKHESRIVEIVDENGGRRKIHYAFRPKKGLFAHSDGEWDITSATFDQISADVKSLLSRMVDSCLVADLPHP</sequence>
<dbReference type="OrthoDB" id="9871746at2"/>
<reference evidence="1 2" key="1">
    <citation type="submission" date="2019-09" db="EMBL/GenBank/DDBJ databases">
        <authorList>
            <person name="Chandra G."/>
            <person name="Truman W A."/>
        </authorList>
    </citation>
    <scope>NUCLEOTIDE SEQUENCE [LARGE SCALE GENOMIC DNA]</scope>
    <source>
        <strain evidence="1">PS659</strain>
    </source>
</reference>
<dbReference type="EMBL" id="CABVGY010000018">
    <property type="protein sequence ID" value="VVM99782.1"/>
    <property type="molecule type" value="Genomic_DNA"/>
</dbReference>
<dbReference type="AlphaFoldDB" id="A0A5E6U4I9"/>
<protein>
    <submittedName>
        <fullName evidence="1">Uncharacterized protein</fullName>
    </submittedName>
</protein>
<dbReference type="Proteomes" id="UP000326729">
    <property type="component" value="Unassembled WGS sequence"/>
</dbReference>
<gene>
    <name evidence="1" type="ORF">PS659_03295</name>
</gene>
<organism evidence="1 2">
    <name type="scientific">Pseudomonas fluorescens</name>
    <dbReference type="NCBI Taxonomy" id="294"/>
    <lineage>
        <taxon>Bacteria</taxon>
        <taxon>Pseudomonadati</taxon>
        <taxon>Pseudomonadota</taxon>
        <taxon>Gammaproteobacteria</taxon>
        <taxon>Pseudomonadales</taxon>
        <taxon>Pseudomonadaceae</taxon>
        <taxon>Pseudomonas</taxon>
    </lineage>
</organism>
<name>A0A5E6U4I9_PSEFL</name>
<accession>A0A5E6U4I9</accession>
<evidence type="ECO:0000313" key="1">
    <source>
        <dbReference type="EMBL" id="VVM99782.1"/>
    </source>
</evidence>
<evidence type="ECO:0000313" key="2">
    <source>
        <dbReference type="Proteomes" id="UP000326729"/>
    </source>
</evidence>